<evidence type="ECO:0000259" key="1">
    <source>
        <dbReference type="Pfam" id="PF01323"/>
    </source>
</evidence>
<protein>
    <submittedName>
        <fullName evidence="2">DsbA family protein</fullName>
    </submittedName>
</protein>
<dbReference type="Gene3D" id="3.40.30.10">
    <property type="entry name" value="Glutaredoxin"/>
    <property type="match status" value="1"/>
</dbReference>
<evidence type="ECO:0000313" key="2">
    <source>
        <dbReference type="EMBL" id="MBC3931514.1"/>
    </source>
</evidence>
<keyword evidence="3" id="KW-1185">Reference proteome</keyword>
<dbReference type="CDD" id="cd03025">
    <property type="entry name" value="DsbA_FrnE_like"/>
    <property type="match status" value="1"/>
</dbReference>
<proteinExistence type="predicted"/>
<dbReference type="InterPro" id="IPR036249">
    <property type="entry name" value="Thioredoxin-like_sf"/>
</dbReference>
<dbReference type="SUPFAM" id="SSF52833">
    <property type="entry name" value="Thioredoxin-like"/>
    <property type="match status" value="1"/>
</dbReference>
<dbReference type="Proteomes" id="UP000654304">
    <property type="component" value="Unassembled WGS sequence"/>
</dbReference>
<dbReference type="EMBL" id="JACOGD010000003">
    <property type="protein sequence ID" value="MBC3931514.1"/>
    <property type="molecule type" value="Genomic_DNA"/>
</dbReference>
<organism evidence="2 3">
    <name type="scientific">Undibacterium curvum</name>
    <dbReference type="NCBI Taxonomy" id="2762294"/>
    <lineage>
        <taxon>Bacteria</taxon>
        <taxon>Pseudomonadati</taxon>
        <taxon>Pseudomonadota</taxon>
        <taxon>Betaproteobacteria</taxon>
        <taxon>Burkholderiales</taxon>
        <taxon>Oxalobacteraceae</taxon>
        <taxon>Undibacterium</taxon>
    </lineage>
</organism>
<evidence type="ECO:0000313" key="3">
    <source>
        <dbReference type="Proteomes" id="UP000654304"/>
    </source>
</evidence>
<name>A0ABR7A3L1_9BURK</name>
<dbReference type="Pfam" id="PF01323">
    <property type="entry name" value="DSBA"/>
    <property type="match status" value="1"/>
</dbReference>
<dbReference type="InterPro" id="IPR001853">
    <property type="entry name" value="DSBA-like_thioredoxin_dom"/>
</dbReference>
<reference evidence="2 3" key="1">
    <citation type="submission" date="2020-08" db="EMBL/GenBank/DDBJ databases">
        <title>Novel species isolated from subtropical streams in China.</title>
        <authorList>
            <person name="Lu H."/>
        </authorList>
    </citation>
    <scope>NUCLEOTIDE SEQUENCE [LARGE SCALE GENOMIC DNA]</scope>
    <source>
        <strain evidence="2 3">CY22W</strain>
    </source>
</reference>
<sequence>MMSVTLHYIYDPYCGWCYAAAPLLSAAQAVAGLQIRLHGGGMMTGARRTQVSPALRDYVIPHDLRIAQLTGQVFGENYFEGLLRDSSAVFDSAVPITAILAAPALGVDALNMLKAIQHAHYAEGLKVSELDTLSAIAAQLGAEPANFRSSWHSLSGATTEQHIQQSRSLLTQLGGGGFPTLALEQDGQLQRLDISPWLGKAEAFQQWLQNRSAAPSADSGVFCSMDGC</sequence>
<accession>A0ABR7A3L1</accession>
<gene>
    <name evidence="2" type="ORF">H8K43_07530</name>
</gene>
<comment type="caution">
    <text evidence="2">The sequence shown here is derived from an EMBL/GenBank/DDBJ whole genome shotgun (WGS) entry which is preliminary data.</text>
</comment>
<feature type="domain" description="DSBA-like thioredoxin" evidence="1">
    <location>
        <begin position="10"/>
        <end position="187"/>
    </location>
</feature>